<keyword evidence="6 13" id="KW-0375">Hydrogen ion transport</keyword>
<comment type="subcellular location">
    <subcellularLocation>
        <location evidence="13">Cell membrane</location>
        <topology evidence="13">Multi-pass membrane protein</topology>
    </subcellularLocation>
    <subcellularLocation>
        <location evidence="1">Membrane</location>
        <topology evidence="1">Multi-pass membrane protein</topology>
    </subcellularLocation>
</comment>
<comment type="function">
    <text evidence="12 13">F(1)F(0) ATP synthase produces ATP from ADP in the presence of a proton or sodium gradient. F-type ATPases consist of two structural domains, F(1) containing the extramembraneous catalytic core and F(0) containing the membrane proton channel, linked together by a central stalk and a peripheral stalk. During catalysis, ATP synthesis in the catalytic domain of F(1) is coupled via a rotary mechanism of the central stalk subunits to proton translocation.</text>
</comment>
<keyword evidence="14" id="KW-0732">Signal</keyword>
<feature type="signal peptide" evidence="14">
    <location>
        <begin position="1"/>
        <end position="24"/>
    </location>
</feature>
<dbReference type="EMBL" id="CP036433">
    <property type="protein sequence ID" value="QDU98538.1"/>
    <property type="molecule type" value="Genomic_DNA"/>
</dbReference>
<evidence type="ECO:0000256" key="1">
    <source>
        <dbReference type="ARBA" id="ARBA00004141"/>
    </source>
</evidence>
<dbReference type="GO" id="GO:0045259">
    <property type="term" value="C:proton-transporting ATP synthase complex"/>
    <property type="evidence" value="ECO:0007669"/>
    <property type="project" value="UniProtKB-KW"/>
</dbReference>
<dbReference type="Gene3D" id="1.20.20.10">
    <property type="entry name" value="F1F0 ATP synthase subunit C"/>
    <property type="match status" value="1"/>
</dbReference>
<organism evidence="16 17">
    <name type="scientific">Lignipirellula cremea</name>
    <dbReference type="NCBI Taxonomy" id="2528010"/>
    <lineage>
        <taxon>Bacteria</taxon>
        <taxon>Pseudomonadati</taxon>
        <taxon>Planctomycetota</taxon>
        <taxon>Planctomycetia</taxon>
        <taxon>Pirellulales</taxon>
        <taxon>Pirellulaceae</taxon>
        <taxon>Lignipirellula</taxon>
    </lineage>
</organism>
<name>A0A518E369_9BACT</name>
<dbReference type="HAMAP" id="MF_01396">
    <property type="entry name" value="ATP_synth_c_bact"/>
    <property type="match status" value="1"/>
</dbReference>
<accession>A0A518E369</accession>
<dbReference type="Proteomes" id="UP000317648">
    <property type="component" value="Chromosome"/>
</dbReference>
<evidence type="ECO:0000256" key="12">
    <source>
        <dbReference type="ARBA" id="ARBA00025198"/>
    </source>
</evidence>
<evidence type="ECO:0000256" key="7">
    <source>
        <dbReference type="ARBA" id="ARBA00022989"/>
    </source>
</evidence>
<dbReference type="PROSITE" id="PS00605">
    <property type="entry name" value="ATPASE_C"/>
    <property type="match status" value="1"/>
</dbReference>
<proteinExistence type="inferred from homology"/>
<keyword evidence="9 13" id="KW-0446">Lipid-binding</keyword>
<protein>
    <recommendedName>
        <fullName evidence="13">ATP synthase subunit c</fullName>
    </recommendedName>
    <alternativeName>
        <fullName evidence="13">ATP synthase F(0) sector subunit c</fullName>
    </alternativeName>
    <alternativeName>
        <fullName evidence="13">F-type ATPase subunit c</fullName>
        <shortName evidence="13">F-ATPase subunit c</shortName>
    </alternativeName>
    <alternativeName>
        <fullName evidence="13">Lipid-binding protein</fullName>
    </alternativeName>
</protein>
<dbReference type="InterPro" id="IPR035921">
    <property type="entry name" value="F/V-ATP_Csub_sf"/>
</dbReference>
<evidence type="ECO:0000313" key="16">
    <source>
        <dbReference type="EMBL" id="QDU98538.1"/>
    </source>
</evidence>
<dbReference type="GO" id="GO:0046933">
    <property type="term" value="F:proton-transporting ATP synthase activity, rotational mechanism"/>
    <property type="evidence" value="ECO:0007669"/>
    <property type="project" value="UniProtKB-UniRule"/>
</dbReference>
<evidence type="ECO:0000256" key="9">
    <source>
        <dbReference type="ARBA" id="ARBA00023121"/>
    </source>
</evidence>
<dbReference type="Pfam" id="PF00137">
    <property type="entry name" value="ATP-synt_C"/>
    <property type="match status" value="1"/>
</dbReference>
<dbReference type="GO" id="GO:0033177">
    <property type="term" value="C:proton-transporting two-sector ATPase complex, proton-transporting domain"/>
    <property type="evidence" value="ECO:0007669"/>
    <property type="project" value="InterPro"/>
</dbReference>
<keyword evidence="3 13" id="KW-0813">Transport</keyword>
<dbReference type="InterPro" id="IPR020537">
    <property type="entry name" value="ATP_synth_F0_csu_DDCD_BS"/>
</dbReference>
<keyword evidence="8 13" id="KW-0406">Ion transport</keyword>
<dbReference type="InterPro" id="IPR005953">
    <property type="entry name" value="ATP_synth_csu_bac/chlpt"/>
</dbReference>
<keyword evidence="10 13" id="KW-0472">Membrane</keyword>
<dbReference type="InterPro" id="IPR000454">
    <property type="entry name" value="ATP_synth_F0_csu"/>
</dbReference>
<dbReference type="GO" id="GO:0005886">
    <property type="term" value="C:plasma membrane"/>
    <property type="evidence" value="ECO:0007669"/>
    <property type="project" value="UniProtKB-SubCell"/>
</dbReference>
<gene>
    <name evidence="16" type="primary">atpE_1</name>
    <name evidence="13" type="synonym">atpE</name>
    <name evidence="16" type="ORF">Pla8534_64070</name>
</gene>
<dbReference type="InterPro" id="IPR038662">
    <property type="entry name" value="ATP_synth_F0_csu_sf"/>
</dbReference>
<feature type="transmembrane region" description="Helical" evidence="13">
    <location>
        <begin position="36"/>
        <end position="57"/>
    </location>
</feature>
<evidence type="ECO:0000256" key="6">
    <source>
        <dbReference type="ARBA" id="ARBA00022781"/>
    </source>
</evidence>
<dbReference type="NCBIfam" id="TIGR01260">
    <property type="entry name" value="ATP_synt_c"/>
    <property type="match status" value="1"/>
</dbReference>
<evidence type="ECO:0000256" key="10">
    <source>
        <dbReference type="ARBA" id="ARBA00023136"/>
    </source>
</evidence>
<comment type="similarity">
    <text evidence="2 13">Belongs to the ATPase C chain family.</text>
</comment>
<feature type="transmembrane region" description="Helical" evidence="13">
    <location>
        <begin position="78"/>
        <end position="102"/>
    </location>
</feature>
<evidence type="ECO:0000256" key="2">
    <source>
        <dbReference type="ARBA" id="ARBA00006704"/>
    </source>
</evidence>
<comment type="function">
    <text evidence="13">Key component of the F(0) channel; it plays a direct role in translocation across the membrane. A homomeric c-ring of between 10-14 subunits forms the central stalk rotor element with the F(1) delta and epsilon subunits.</text>
</comment>
<dbReference type="AlphaFoldDB" id="A0A518E369"/>
<dbReference type="KEGG" id="lcre:Pla8534_64070"/>
<dbReference type="SUPFAM" id="SSF81333">
    <property type="entry name" value="F1F0 ATP synthase subunit C"/>
    <property type="match status" value="1"/>
</dbReference>
<sequence precursor="true">MAKWTKILVLVCLVLFVCAAPAMAQTGDVAEANHGFNIYLGTALGAGLIIIGAAMGIGKIGTAAVESMARQPEVAGNIQTAMIIAAALIEGATFFALIVLIIT</sequence>
<keyword evidence="11 13" id="KW-0066">ATP synthesis</keyword>
<evidence type="ECO:0000256" key="4">
    <source>
        <dbReference type="ARBA" id="ARBA00022547"/>
    </source>
</evidence>
<keyword evidence="5 13" id="KW-0812">Transmembrane</keyword>
<keyword evidence="13" id="KW-1003">Cell membrane</keyword>
<dbReference type="GO" id="GO:0008289">
    <property type="term" value="F:lipid binding"/>
    <property type="evidence" value="ECO:0007669"/>
    <property type="project" value="UniProtKB-KW"/>
</dbReference>
<feature type="chain" id="PRO_5021901290" description="ATP synthase subunit c" evidence="14">
    <location>
        <begin position="25"/>
        <end position="103"/>
    </location>
</feature>
<keyword evidence="4 13" id="KW-0138">CF(0)</keyword>
<feature type="domain" description="V-ATPase proteolipid subunit C-like" evidence="15">
    <location>
        <begin position="40"/>
        <end position="102"/>
    </location>
</feature>
<evidence type="ECO:0000256" key="8">
    <source>
        <dbReference type="ARBA" id="ARBA00023065"/>
    </source>
</evidence>
<reference evidence="16 17" key="1">
    <citation type="submission" date="2019-02" db="EMBL/GenBank/DDBJ databases">
        <title>Deep-cultivation of Planctomycetes and their phenomic and genomic characterization uncovers novel biology.</title>
        <authorList>
            <person name="Wiegand S."/>
            <person name="Jogler M."/>
            <person name="Boedeker C."/>
            <person name="Pinto D."/>
            <person name="Vollmers J."/>
            <person name="Rivas-Marin E."/>
            <person name="Kohn T."/>
            <person name="Peeters S.H."/>
            <person name="Heuer A."/>
            <person name="Rast P."/>
            <person name="Oberbeckmann S."/>
            <person name="Bunk B."/>
            <person name="Jeske O."/>
            <person name="Meyerdierks A."/>
            <person name="Storesund J.E."/>
            <person name="Kallscheuer N."/>
            <person name="Luecker S."/>
            <person name="Lage O.M."/>
            <person name="Pohl T."/>
            <person name="Merkel B.J."/>
            <person name="Hornburger P."/>
            <person name="Mueller R.-W."/>
            <person name="Bruemmer F."/>
            <person name="Labrenz M."/>
            <person name="Spormann A.M."/>
            <person name="Op den Camp H."/>
            <person name="Overmann J."/>
            <person name="Amann R."/>
            <person name="Jetten M.S.M."/>
            <person name="Mascher T."/>
            <person name="Medema M.H."/>
            <person name="Devos D.P."/>
            <person name="Kaster A.-K."/>
            <person name="Ovreas L."/>
            <person name="Rohde M."/>
            <person name="Galperin M.Y."/>
            <person name="Jogler C."/>
        </authorList>
    </citation>
    <scope>NUCLEOTIDE SEQUENCE [LARGE SCALE GENOMIC DNA]</scope>
    <source>
        <strain evidence="16 17">Pla85_3_4</strain>
    </source>
</reference>
<evidence type="ECO:0000256" key="5">
    <source>
        <dbReference type="ARBA" id="ARBA00022692"/>
    </source>
</evidence>
<keyword evidence="17" id="KW-1185">Reference proteome</keyword>
<evidence type="ECO:0000256" key="11">
    <source>
        <dbReference type="ARBA" id="ARBA00023310"/>
    </source>
</evidence>
<feature type="site" description="Reversibly protonated during proton transport" evidence="13">
    <location>
        <position position="90"/>
    </location>
</feature>
<dbReference type="CDD" id="cd18121">
    <property type="entry name" value="ATP-synt_Fo_c"/>
    <property type="match status" value="1"/>
</dbReference>
<keyword evidence="7 13" id="KW-1133">Transmembrane helix</keyword>
<evidence type="ECO:0000256" key="3">
    <source>
        <dbReference type="ARBA" id="ARBA00022448"/>
    </source>
</evidence>
<evidence type="ECO:0000313" key="17">
    <source>
        <dbReference type="Proteomes" id="UP000317648"/>
    </source>
</evidence>
<dbReference type="InterPro" id="IPR002379">
    <property type="entry name" value="ATPase_proteolipid_c-like_dom"/>
</dbReference>
<dbReference type="PRINTS" id="PR00124">
    <property type="entry name" value="ATPASEC"/>
</dbReference>
<evidence type="ECO:0000256" key="13">
    <source>
        <dbReference type="HAMAP-Rule" id="MF_01396"/>
    </source>
</evidence>
<evidence type="ECO:0000259" key="15">
    <source>
        <dbReference type="Pfam" id="PF00137"/>
    </source>
</evidence>
<evidence type="ECO:0000256" key="14">
    <source>
        <dbReference type="SAM" id="SignalP"/>
    </source>
</evidence>